<dbReference type="Pfam" id="PF07690">
    <property type="entry name" value="MFS_1"/>
    <property type="match status" value="1"/>
</dbReference>
<dbReference type="InterPro" id="IPR020846">
    <property type="entry name" value="MFS_dom"/>
</dbReference>
<dbReference type="PROSITE" id="PS50850">
    <property type="entry name" value="MFS"/>
    <property type="match status" value="1"/>
</dbReference>
<keyword evidence="3 6" id="KW-1133">Transmembrane helix</keyword>
<keyword evidence="2 6" id="KW-0812">Transmembrane</keyword>
<evidence type="ECO:0000256" key="5">
    <source>
        <dbReference type="SAM" id="MobiDB-lite"/>
    </source>
</evidence>
<evidence type="ECO:0000313" key="9">
    <source>
        <dbReference type="Proteomes" id="UP000590412"/>
    </source>
</evidence>
<evidence type="ECO:0000256" key="1">
    <source>
        <dbReference type="ARBA" id="ARBA00004141"/>
    </source>
</evidence>
<feature type="transmembrane region" description="Helical" evidence="6">
    <location>
        <begin position="331"/>
        <end position="351"/>
    </location>
</feature>
<feature type="transmembrane region" description="Helical" evidence="6">
    <location>
        <begin position="167"/>
        <end position="189"/>
    </location>
</feature>
<feature type="domain" description="Major facilitator superfamily (MFS) profile" evidence="7">
    <location>
        <begin position="71"/>
        <end position="496"/>
    </location>
</feature>
<dbReference type="PANTHER" id="PTHR23502">
    <property type="entry name" value="MAJOR FACILITATOR SUPERFAMILY"/>
    <property type="match status" value="1"/>
</dbReference>
<dbReference type="SUPFAM" id="SSF103473">
    <property type="entry name" value="MFS general substrate transporter"/>
    <property type="match status" value="1"/>
</dbReference>
<feature type="transmembrane region" description="Helical" evidence="6">
    <location>
        <begin position="72"/>
        <end position="93"/>
    </location>
</feature>
<evidence type="ECO:0000256" key="6">
    <source>
        <dbReference type="SAM" id="Phobius"/>
    </source>
</evidence>
<sequence length="499" mass="54820">MTTTESIASDIEKGGITSHHENLDPVALTEELDPEHHKYLISRHGSVQLDPLPSADPEDPLNWPDWQKNYEILLIAFGTFSSTFMAAGLTPAFETMAEEYGVDLPTAAYFTSAQIAVFGVLPLFWVPLMNAYGRKPFLTVAALACCILNIGGGFAKTYGQQMATRVLVAVFVSAVTAAGSSVVGDLAFAHERGKKNGWWSLALLIGTPGGPFFTGFIQQHAGTKWIFFVFAIMNFIQFVLWIFARETIYTRASPEYYSQGLLKVVGIRKSSSRPFSWKMFFRPLKQAANLNITIAVIAASVTFCYANIVLVVEMPQVMVPLFHLDAQQMSLQYISIIIGSIIGEVLAGPLSDWWMRRSTAKRNGQRVIADRLWVCYNGYILVIVGLLVWGIYLFKATPGHWSIKPLVGAAIAAAGNNIVATVVTTFAIDNAPHKAGDVGLYINFVRSLFGFLGPFYFPDMFENLNFAGSAGLMCGLVLLFAWVPTVVVHFIGARRAIKA</sequence>
<proteinExistence type="predicted"/>
<feature type="transmembrane region" description="Helical" evidence="6">
    <location>
        <begin position="137"/>
        <end position="155"/>
    </location>
</feature>
<name>A0A8X7NFU7_CANPA</name>
<feature type="transmembrane region" description="Helical" evidence="6">
    <location>
        <begin position="201"/>
        <end position="219"/>
    </location>
</feature>
<dbReference type="AlphaFoldDB" id="A0A8X7NFU7"/>
<dbReference type="OrthoDB" id="5215911at2759"/>
<feature type="transmembrane region" description="Helical" evidence="6">
    <location>
        <begin position="225"/>
        <end position="244"/>
    </location>
</feature>
<evidence type="ECO:0000256" key="4">
    <source>
        <dbReference type="ARBA" id="ARBA00023136"/>
    </source>
</evidence>
<feature type="transmembrane region" description="Helical" evidence="6">
    <location>
        <begin position="372"/>
        <end position="394"/>
    </location>
</feature>
<dbReference type="InterPro" id="IPR011701">
    <property type="entry name" value="MFS"/>
</dbReference>
<protein>
    <submittedName>
        <fullName evidence="8">Major Facilitator Superfamily protein</fullName>
    </submittedName>
</protein>
<evidence type="ECO:0000256" key="2">
    <source>
        <dbReference type="ARBA" id="ARBA00022692"/>
    </source>
</evidence>
<feature type="compositionally biased region" description="Basic and acidic residues" evidence="5">
    <location>
        <begin position="10"/>
        <end position="20"/>
    </location>
</feature>
<dbReference type="GO" id="GO:0005886">
    <property type="term" value="C:plasma membrane"/>
    <property type="evidence" value="ECO:0007669"/>
    <property type="project" value="TreeGrafter"/>
</dbReference>
<dbReference type="EMBL" id="JABWAB010000013">
    <property type="protein sequence ID" value="KAF6042726.1"/>
    <property type="molecule type" value="Genomic_DNA"/>
</dbReference>
<feature type="transmembrane region" description="Helical" evidence="6">
    <location>
        <begin position="105"/>
        <end position="125"/>
    </location>
</feature>
<comment type="subcellular location">
    <subcellularLocation>
        <location evidence="1">Membrane</location>
        <topology evidence="1">Multi-pass membrane protein</topology>
    </subcellularLocation>
</comment>
<keyword evidence="4 6" id="KW-0472">Membrane</keyword>
<evidence type="ECO:0000256" key="3">
    <source>
        <dbReference type="ARBA" id="ARBA00022989"/>
    </source>
</evidence>
<gene>
    <name evidence="8" type="ORF">FOB60_005480</name>
</gene>
<feature type="transmembrane region" description="Helical" evidence="6">
    <location>
        <begin position="469"/>
        <end position="491"/>
    </location>
</feature>
<reference evidence="8" key="1">
    <citation type="submission" date="2020-03" db="EMBL/GenBank/DDBJ databases">
        <title>FDA dAtabase for Regulatory Grade micrObial Sequences (FDA-ARGOS): Supporting development and validation of Infectious Disease Dx tests.</title>
        <authorList>
            <person name="Campos J."/>
            <person name="Goldberg B."/>
            <person name="Tallon L."/>
            <person name="Sadzewicz L."/>
            <person name="Vavikolanu K."/>
            <person name="Mehta A."/>
            <person name="Aluvathingal J."/>
            <person name="Nadendla S."/>
            <person name="Nandy P."/>
            <person name="Geyer C."/>
            <person name="Yan Y."/>
            <person name="Sichtig H."/>
        </authorList>
    </citation>
    <scope>NUCLEOTIDE SEQUENCE [LARGE SCALE GENOMIC DNA]</scope>
    <source>
        <strain evidence="8">FDAARGOS_652</strain>
    </source>
</reference>
<organism evidence="8 9">
    <name type="scientific">Candida parapsilosis</name>
    <name type="common">Yeast</name>
    <dbReference type="NCBI Taxonomy" id="5480"/>
    <lineage>
        <taxon>Eukaryota</taxon>
        <taxon>Fungi</taxon>
        <taxon>Dikarya</taxon>
        <taxon>Ascomycota</taxon>
        <taxon>Saccharomycotina</taxon>
        <taxon>Pichiomycetes</taxon>
        <taxon>Debaryomycetaceae</taxon>
        <taxon>Candida/Lodderomyces clade</taxon>
        <taxon>Candida</taxon>
    </lineage>
</organism>
<dbReference type="Gene3D" id="1.20.1250.20">
    <property type="entry name" value="MFS general substrate transporter like domains"/>
    <property type="match status" value="1"/>
</dbReference>
<evidence type="ECO:0000313" key="8">
    <source>
        <dbReference type="EMBL" id="KAF6042726.1"/>
    </source>
</evidence>
<dbReference type="InterPro" id="IPR036259">
    <property type="entry name" value="MFS_trans_sf"/>
</dbReference>
<dbReference type="GO" id="GO:0022857">
    <property type="term" value="F:transmembrane transporter activity"/>
    <property type="evidence" value="ECO:0007669"/>
    <property type="project" value="InterPro"/>
</dbReference>
<comment type="caution">
    <text evidence="8">The sequence shown here is derived from an EMBL/GenBank/DDBJ whole genome shotgun (WGS) entry which is preliminary data.</text>
</comment>
<feature type="transmembrane region" description="Helical" evidence="6">
    <location>
        <begin position="288"/>
        <end position="311"/>
    </location>
</feature>
<feature type="transmembrane region" description="Helical" evidence="6">
    <location>
        <begin position="440"/>
        <end position="457"/>
    </location>
</feature>
<dbReference type="Proteomes" id="UP000590412">
    <property type="component" value="Unassembled WGS sequence"/>
</dbReference>
<dbReference type="PANTHER" id="PTHR23502:SF2">
    <property type="entry name" value="TRANSPORTER, PUTATIVE (AFU_ORTHOLOGUE AFUA_2G08910)-RELATED"/>
    <property type="match status" value="1"/>
</dbReference>
<accession>A0A8X7NFU7</accession>
<feature type="region of interest" description="Disordered" evidence="5">
    <location>
        <begin position="1"/>
        <end position="20"/>
    </location>
</feature>
<feature type="transmembrane region" description="Helical" evidence="6">
    <location>
        <begin position="406"/>
        <end position="428"/>
    </location>
</feature>
<evidence type="ECO:0000259" key="7">
    <source>
        <dbReference type="PROSITE" id="PS50850"/>
    </source>
</evidence>